<evidence type="ECO:0000313" key="2">
    <source>
        <dbReference type="Proteomes" id="UP000327013"/>
    </source>
</evidence>
<keyword evidence="2" id="KW-1185">Reference proteome</keyword>
<protein>
    <submittedName>
        <fullName evidence="1">Uncharacterized protein</fullName>
    </submittedName>
</protein>
<gene>
    <name evidence="1" type="ORF">FH972_001253</name>
</gene>
<dbReference type="Proteomes" id="UP000327013">
    <property type="component" value="Chromosome 1"/>
</dbReference>
<dbReference type="AlphaFoldDB" id="A0A5N6QB71"/>
<proteinExistence type="predicted"/>
<name>A0A5N6QB71_9ROSI</name>
<dbReference type="EMBL" id="CM017321">
    <property type="protein sequence ID" value="KAE7996538.1"/>
    <property type="molecule type" value="Genomic_DNA"/>
</dbReference>
<accession>A0A5N6QB71</accession>
<sequence length="115" mass="12266">MIKSSNIILAFYPRSGSHSTRKSELFPCCSIKSNKENLDLWVTLPEEIKGKKRRLKLTLQSVVALGVAGVCPGSRISFSGASCILWAALSSYGGSVDESSWLSVVAMVADGGGRT</sequence>
<organism evidence="1 2">
    <name type="scientific">Carpinus fangiana</name>
    <dbReference type="NCBI Taxonomy" id="176857"/>
    <lineage>
        <taxon>Eukaryota</taxon>
        <taxon>Viridiplantae</taxon>
        <taxon>Streptophyta</taxon>
        <taxon>Embryophyta</taxon>
        <taxon>Tracheophyta</taxon>
        <taxon>Spermatophyta</taxon>
        <taxon>Magnoliopsida</taxon>
        <taxon>eudicotyledons</taxon>
        <taxon>Gunneridae</taxon>
        <taxon>Pentapetalae</taxon>
        <taxon>rosids</taxon>
        <taxon>fabids</taxon>
        <taxon>Fagales</taxon>
        <taxon>Betulaceae</taxon>
        <taxon>Carpinus</taxon>
    </lineage>
</organism>
<reference evidence="1 2" key="1">
    <citation type="submission" date="2019-06" db="EMBL/GenBank/DDBJ databases">
        <title>A chromosomal-level reference genome of Carpinus fangiana (Coryloideae, Betulaceae).</title>
        <authorList>
            <person name="Yang X."/>
            <person name="Wang Z."/>
            <person name="Zhang L."/>
            <person name="Hao G."/>
            <person name="Liu J."/>
            <person name="Yang Y."/>
        </authorList>
    </citation>
    <scope>NUCLEOTIDE SEQUENCE [LARGE SCALE GENOMIC DNA]</scope>
    <source>
        <strain evidence="1">Cfa_2016G</strain>
        <tissue evidence="1">Leaf</tissue>
    </source>
</reference>
<evidence type="ECO:0000313" key="1">
    <source>
        <dbReference type="EMBL" id="KAE7996538.1"/>
    </source>
</evidence>